<comment type="caution">
    <text evidence="8">The sequence shown here is derived from an EMBL/GenBank/DDBJ whole genome shotgun (WGS) entry which is preliminary data.</text>
</comment>
<comment type="pathway">
    <text evidence="3">Carbohydrate degradation.</text>
</comment>
<reference evidence="8" key="1">
    <citation type="submission" date="2019-08" db="EMBL/GenBank/DDBJ databases">
        <authorList>
            <person name="Kucharzyk K."/>
            <person name="Murdoch R.W."/>
            <person name="Higgins S."/>
            <person name="Loffler F."/>
        </authorList>
    </citation>
    <scope>NUCLEOTIDE SEQUENCE</scope>
</reference>
<dbReference type="GO" id="GO:0046872">
    <property type="term" value="F:metal ion binding"/>
    <property type="evidence" value="ECO:0007669"/>
    <property type="project" value="InterPro"/>
</dbReference>
<evidence type="ECO:0000259" key="7">
    <source>
        <dbReference type="Pfam" id="PF01676"/>
    </source>
</evidence>
<dbReference type="InterPro" id="IPR017850">
    <property type="entry name" value="Alkaline_phosphatase_core_sf"/>
</dbReference>
<evidence type="ECO:0000256" key="5">
    <source>
        <dbReference type="ARBA" id="ARBA00023152"/>
    </source>
</evidence>
<dbReference type="Pfam" id="PF01676">
    <property type="entry name" value="Metalloenzyme"/>
    <property type="match status" value="1"/>
</dbReference>
<evidence type="ECO:0000256" key="6">
    <source>
        <dbReference type="ARBA" id="ARBA00023235"/>
    </source>
</evidence>
<accession>A0A644UKI7</accession>
<evidence type="ECO:0000256" key="3">
    <source>
        <dbReference type="ARBA" id="ARBA00004921"/>
    </source>
</evidence>
<name>A0A644UKI7_9ZZZZ</name>
<dbReference type="AlphaFoldDB" id="A0A644UKI7"/>
<keyword evidence="6" id="KW-0413">Isomerase</keyword>
<evidence type="ECO:0000256" key="4">
    <source>
        <dbReference type="ARBA" id="ARBA00005524"/>
    </source>
</evidence>
<comment type="function">
    <text evidence="2">Catalyzes the interconversion of 2-phosphoglycerate and 3-phosphoglycerate.</text>
</comment>
<proteinExistence type="inferred from homology"/>
<dbReference type="NCBIfam" id="TIGR02535">
    <property type="entry name" value="hyp_Hser_kinase"/>
    <property type="match status" value="1"/>
</dbReference>
<dbReference type="InterPro" id="IPR004456">
    <property type="entry name" value="Pglycerate_mutase_ApgM"/>
</dbReference>
<dbReference type="PANTHER" id="PTHR31209:SF4">
    <property type="entry name" value="2,3-BISPHOSPHOGLYCERATE-INDEPENDENT PHOSPHOGLYCERATE MUTASE"/>
    <property type="match status" value="1"/>
</dbReference>
<dbReference type="PANTHER" id="PTHR31209">
    <property type="entry name" value="COFACTOR-INDEPENDENT PHOSPHOGLYCERATE MUTASE"/>
    <property type="match status" value="1"/>
</dbReference>
<dbReference type="GO" id="GO:0006096">
    <property type="term" value="P:glycolytic process"/>
    <property type="evidence" value="ECO:0007669"/>
    <property type="project" value="UniProtKB-KW"/>
</dbReference>
<protein>
    <recommendedName>
        <fullName evidence="7">Metalloenzyme domain-containing protein</fullName>
    </recommendedName>
</protein>
<comment type="similarity">
    <text evidence="4">Belongs to the BPG-independent phosphoglycerate mutase family. A-PGAM subfamily.</text>
</comment>
<comment type="catalytic activity">
    <reaction evidence="1">
        <text>(2R)-2-phosphoglycerate = (2R)-3-phosphoglycerate</text>
        <dbReference type="Rhea" id="RHEA:15901"/>
        <dbReference type="ChEBI" id="CHEBI:58272"/>
        <dbReference type="ChEBI" id="CHEBI:58289"/>
        <dbReference type="EC" id="5.4.2.12"/>
    </reaction>
</comment>
<dbReference type="InterPro" id="IPR023665">
    <property type="entry name" value="ApgAM_prokaryotes"/>
</dbReference>
<dbReference type="GO" id="GO:0004619">
    <property type="term" value="F:phosphoglycerate mutase activity"/>
    <property type="evidence" value="ECO:0007669"/>
    <property type="project" value="UniProtKB-EC"/>
</dbReference>
<keyword evidence="5" id="KW-0324">Glycolysis</keyword>
<feature type="domain" description="Metalloenzyme" evidence="7">
    <location>
        <begin position="1"/>
        <end position="385"/>
    </location>
</feature>
<dbReference type="Pfam" id="PF10143">
    <property type="entry name" value="PhosphMutase"/>
    <property type="match status" value="1"/>
</dbReference>
<sequence length="387" mass="41796">MKYILILADGAADEPLEELGGKTPLEAAHKPNMDRIAREGRCGMLKTVDDSLSPGSDVANMSILGYDPLKYYTGRGALEALSMGIPFREGELAYRCNFVTIENGRMKDFAAGHISSAEGAELFEALKEKIPEAGWHSGVSYRNVMMLPNGKGSETAAPHDIVGEVINDHLPKGEDAQRLMNFIVRASDVFENHPVNKKRIAAGKNPATTIWPWSGGSKPAMPLFSEKYHKKGAVISAVDLLFGLAKCAGMEVVKVPGATGFLDTNFLGKAKAAVETVSGDVDFVYMHVEATDEAGHLGSIEEKIKAIENLDAAIGYILDNFDGCIMLMPDHPTPIAKKTHTNDPVPFAIRGLGEPDSVSVYTEKEVQAKGSYGLIQAVDLLDMVFKE</sequence>
<dbReference type="PIRSF" id="PIRSF006392">
    <property type="entry name" value="IPGAM_arch"/>
    <property type="match status" value="1"/>
</dbReference>
<organism evidence="8">
    <name type="scientific">bioreactor metagenome</name>
    <dbReference type="NCBI Taxonomy" id="1076179"/>
    <lineage>
        <taxon>unclassified sequences</taxon>
        <taxon>metagenomes</taxon>
        <taxon>ecological metagenomes</taxon>
    </lineage>
</organism>
<dbReference type="CDD" id="cd16011">
    <property type="entry name" value="iPGM_like"/>
    <property type="match status" value="1"/>
</dbReference>
<dbReference type="SUPFAM" id="SSF53649">
    <property type="entry name" value="Alkaline phosphatase-like"/>
    <property type="match status" value="1"/>
</dbReference>
<dbReference type="NCBIfam" id="NF003242">
    <property type="entry name" value="PRK04200.1"/>
    <property type="match status" value="1"/>
</dbReference>
<evidence type="ECO:0000256" key="1">
    <source>
        <dbReference type="ARBA" id="ARBA00000370"/>
    </source>
</evidence>
<evidence type="ECO:0000256" key="2">
    <source>
        <dbReference type="ARBA" id="ARBA00002315"/>
    </source>
</evidence>
<dbReference type="Gene3D" id="3.40.720.10">
    <property type="entry name" value="Alkaline Phosphatase, subunit A"/>
    <property type="match status" value="2"/>
</dbReference>
<dbReference type="NCBIfam" id="TIGR00306">
    <property type="entry name" value="apgM"/>
    <property type="match status" value="1"/>
</dbReference>
<evidence type="ECO:0000313" key="8">
    <source>
        <dbReference type="EMBL" id="MPL79464.1"/>
    </source>
</evidence>
<gene>
    <name evidence="8" type="ORF">SDC9_25343</name>
</gene>
<dbReference type="EMBL" id="VSSQ01000127">
    <property type="protein sequence ID" value="MPL79464.1"/>
    <property type="molecule type" value="Genomic_DNA"/>
</dbReference>
<dbReference type="InterPro" id="IPR006124">
    <property type="entry name" value="Metalloenzyme"/>
</dbReference>